<accession>A0A381V2A4</accession>
<organism evidence="7">
    <name type="scientific">marine metagenome</name>
    <dbReference type="NCBI Taxonomy" id="408172"/>
    <lineage>
        <taxon>unclassified sequences</taxon>
        <taxon>metagenomes</taxon>
        <taxon>ecological metagenomes</taxon>
    </lineage>
</organism>
<feature type="transmembrane region" description="Helical" evidence="5">
    <location>
        <begin position="199"/>
        <end position="216"/>
    </location>
</feature>
<feature type="domain" description="O-antigen ligase-related" evidence="6">
    <location>
        <begin position="229"/>
        <end position="373"/>
    </location>
</feature>
<reference evidence="7" key="1">
    <citation type="submission" date="2018-05" db="EMBL/GenBank/DDBJ databases">
        <authorList>
            <person name="Lanie J.A."/>
            <person name="Ng W.-L."/>
            <person name="Kazmierczak K.M."/>
            <person name="Andrzejewski T.M."/>
            <person name="Davidsen T.M."/>
            <person name="Wayne K.J."/>
            <person name="Tettelin H."/>
            <person name="Glass J.I."/>
            <person name="Rusch D."/>
            <person name="Podicherti R."/>
            <person name="Tsui H.-C.T."/>
            <person name="Winkler M.E."/>
        </authorList>
    </citation>
    <scope>NUCLEOTIDE SEQUENCE</scope>
</reference>
<feature type="transmembrane region" description="Helical" evidence="5">
    <location>
        <begin position="400"/>
        <end position="421"/>
    </location>
</feature>
<name>A0A381V2A4_9ZZZZ</name>
<keyword evidence="4 5" id="KW-0472">Membrane</keyword>
<dbReference type="InterPro" id="IPR051533">
    <property type="entry name" value="WaaL-like"/>
</dbReference>
<feature type="transmembrane region" description="Helical" evidence="5">
    <location>
        <begin position="115"/>
        <end position="133"/>
    </location>
</feature>
<evidence type="ECO:0000256" key="1">
    <source>
        <dbReference type="ARBA" id="ARBA00004141"/>
    </source>
</evidence>
<evidence type="ECO:0000256" key="3">
    <source>
        <dbReference type="ARBA" id="ARBA00022989"/>
    </source>
</evidence>
<comment type="subcellular location">
    <subcellularLocation>
        <location evidence="1">Membrane</location>
        <topology evidence="1">Multi-pass membrane protein</topology>
    </subcellularLocation>
</comment>
<dbReference type="Pfam" id="PF04932">
    <property type="entry name" value="Wzy_C"/>
    <property type="match status" value="1"/>
</dbReference>
<evidence type="ECO:0000259" key="6">
    <source>
        <dbReference type="Pfam" id="PF04932"/>
    </source>
</evidence>
<evidence type="ECO:0000256" key="2">
    <source>
        <dbReference type="ARBA" id="ARBA00022692"/>
    </source>
</evidence>
<dbReference type="AlphaFoldDB" id="A0A381V2A4"/>
<feature type="transmembrane region" description="Helical" evidence="5">
    <location>
        <begin position="140"/>
        <end position="164"/>
    </location>
</feature>
<gene>
    <name evidence="7" type="ORF">METZ01_LOCUS87346</name>
</gene>
<sequence length="433" mass="48088">MPKASELSSSSSVARGSWEGWNTISRVLLVLWIALLAVDRIDFLGGEGAFILTPFLVLTPLLLVFEGFRVLESRAGLQLQLQGKAYLLLVLFFLSIVLISSLLAQDPLMSAKRSALLSFLGMSTFAVAVTVSGRKDSRRALVAGAKLGLIIAIVFGVLEVLTFISNLSEPFRFGFLTIDFWPHTYYGIVPRISGQVMDANRGGLLMVFYLFILLRWDRPGFRRWGWLTLGGMFILLSLSRSAVLMGMITVFLIWSEGRRFRVNRRAVFAVLIGLVVSSGWLMASSSTRSSIVRGLEPLAQRLSPTEASTQEHFLLLGRGVEEGAESVKRATIGMGYGNSYMELQDIFPGNKYGNFHSLYVTMLAESGVLALILSLILLGYPLGLPGVWRPLIWGFVAFNIFYQTLAEPLFWFALAMAWLTVQQRDRTESVSRT</sequence>
<evidence type="ECO:0000256" key="5">
    <source>
        <dbReference type="SAM" id="Phobius"/>
    </source>
</evidence>
<dbReference type="PANTHER" id="PTHR37422:SF13">
    <property type="entry name" value="LIPOPOLYSACCHARIDE BIOSYNTHESIS PROTEIN PA4999-RELATED"/>
    <property type="match status" value="1"/>
</dbReference>
<dbReference type="EMBL" id="UINC01007661">
    <property type="protein sequence ID" value="SVA34492.1"/>
    <property type="molecule type" value="Genomic_DNA"/>
</dbReference>
<feature type="transmembrane region" description="Helical" evidence="5">
    <location>
        <begin position="44"/>
        <end position="65"/>
    </location>
</feature>
<dbReference type="GO" id="GO:0016020">
    <property type="term" value="C:membrane"/>
    <property type="evidence" value="ECO:0007669"/>
    <property type="project" value="UniProtKB-SubCell"/>
</dbReference>
<evidence type="ECO:0000256" key="4">
    <source>
        <dbReference type="ARBA" id="ARBA00023136"/>
    </source>
</evidence>
<evidence type="ECO:0000313" key="7">
    <source>
        <dbReference type="EMBL" id="SVA34492.1"/>
    </source>
</evidence>
<keyword evidence="2 5" id="KW-0812">Transmembrane</keyword>
<feature type="transmembrane region" description="Helical" evidence="5">
    <location>
        <begin position="228"/>
        <end position="254"/>
    </location>
</feature>
<feature type="transmembrane region" description="Helical" evidence="5">
    <location>
        <begin position="358"/>
        <end position="380"/>
    </location>
</feature>
<feature type="transmembrane region" description="Helical" evidence="5">
    <location>
        <begin position="85"/>
        <end position="103"/>
    </location>
</feature>
<dbReference type="PANTHER" id="PTHR37422">
    <property type="entry name" value="TEICHURONIC ACID BIOSYNTHESIS PROTEIN TUAE"/>
    <property type="match status" value="1"/>
</dbReference>
<keyword evidence="3 5" id="KW-1133">Transmembrane helix</keyword>
<protein>
    <recommendedName>
        <fullName evidence="6">O-antigen ligase-related domain-containing protein</fullName>
    </recommendedName>
</protein>
<proteinExistence type="predicted"/>
<feature type="transmembrane region" description="Helical" evidence="5">
    <location>
        <begin position="266"/>
        <end position="283"/>
    </location>
</feature>
<dbReference type="InterPro" id="IPR007016">
    <property type="entry name" value="O-antigen_ligase-rel_domated"/>
</dbReference>